<protein>
    <submittedName>
        <fullName evidence="1">Uncharacterized protein</fullName>
    </submittedName>
</protein>
<proteinExistence type="predicted"/>
<comment type="caution">
    <text evidence="1">The sequence shown here is derived from an EMBL/GenBank/DDBJ whole genome shotgun (WGS) entry which is preliminary data.</text>
</comment>
<reference evidence="1 2" key="1">
    <citation type="submission" date="2024-01" db="EMBL/GenBank/DDBJ databases">
        <title>Genome assemblies of Stephania.</title>
        <authorList>
            <person name="Yang L."/>
        </authorList>
    </citation>
    <scope>NUCLEOTIDE SEQUENCE [LARGE SCALE GENOMIC DNA]</scope>
    <source>
        <strain evidence="1">JXDWG</strain>
        <tissue evidence="1">Leaf</tissue>
    </source>
</reference>
<gene>
    <name evidence="1" type="ORF">Scep_011501</name>
</gene>
<dbReference type="GO" id="GO:0005739">
    <property type="term" value="C:mitochondrion"/>
    <property type="evidence" value="ECO:0007669"/>
    <property type="project" value="TreeGrafter"/>
</dbReference>
<organism evidence="1 2">
    <name type="scientific">Stephania cephalantha</name>
    <dbReference type="NCBI Taxonomy" id="152367"/>
    <lineage>
        <taxon>Eukaryota</taxon>
        <taxon>Viridiplantae</taxon>
        <taxon>Streptophyta</taxon>
        <taxon>Embryophyta</taxon>
        <taxon>Tracheophyta</taxon>
        <taxon>Spermatophyta</taxon>
        <taxon>Magnoliopsida</taxon>
        <taxon>Ranunculales</taxon>
        <taxon>Menispermaceae</taxon>
        <taxon>Menispermoideae</taxon>
        <taxon>Cissampelideae</taxon>
        <taxon>Stephania</taxon>
    </lineage>
</organism>
<accession>A0AAP0JFA1</accession>
<dbReference type="Pfam" id="PF07047">
    <property type="entry name" value="OPA3"/>
    <property type="match status" value="1"/>
</dbReference>
<sequence length="68" mass="7742">MILPFVKLGTLALKTFAKPIANRLKKEAGIHPKFRQFIVNIAQFILLFASDKPPIYDKCSKAHLWSCN</sequence>
<dbReference type="GO" id="GO:0019216">
    <property type="term" value="P:regulation of lipid metabolic process"/>
    <property type="evidence" value="ECO:0007669"/>
    <property type="project" value="TreeGrafter"/>
</dbReference>
<evidence type="ECO:0000313" key="2">
    <source>
        <dbReference type="Proteomes" id="UP001419268"/>
    </source>
</evidence>
<dbReference type="PANTHER" id="PTHR12499:SF22">
    <property type="entry name" value="OS02G0312500 PROTEIN"/>
    <property type="match status" value="1"/>
</dbReference>
<evidence type="ECO:0000313" key="1">
    <source>
        <dbReference type="EMBL" id="KAK9131973.1"/>
    </source>
</evidence>
<dbReference type="InterPro" id="IPR010754">
    <property type="entry name" value="OPA3-like"/>
</dbReference>
<dbReference type="PANTHER" id="PTHR12499">
    <property type="entry name" value="OPTIC ATROPHY 3 PROTEIN OPA3"/>
    <property type="match status" value="1"/>
</dbReference>
<keyword evidence="2" id="KW-1185">Reference proteome</keyword>
<dbReference type="AlphaFoldDB" id="A0AAP0JFA1"/>
<name>A0AAP0JFA1_9MAGN</name>
<dbReference type="EMBL" id="JBBNAG010000005">
    <property type="protein sequence ID" value="KAK9131973.1"/>
    <property type="molecule type" value="Genomic_DNA"/>
</dbReference>
<dbReference type="Proteomes" id="UP001419268">
    <property type="component" value="Unassembled WGS sequence"/>
</dbReference>